<dbReference type="EMBL" id="FPJO01000049">
    <property type="protein sequence ID" value="SFY44596.1"/>
    <property type="molecule type" value="Genomic_DNA"/>
</dbReference>
<dbReference type="InterPro" id="IPR002347">
    <property type="entry name" value="SDR_fam"/>
</dbReference>
<dbReference type="STRING" id="1893.SAMN02787144_104917"/>
<sequence length="120" mass="12734">MRRSALAVELAPHGITANTLALGTVRTPIDGAFPFDRDASETAYRERIPLGCYSVPDENVGALLLASDAGAYINGARIAVDGGVLAEQMHRMRFICPAAYAAYDAQLCHPLVTGSAQKET</sequence>
<gene>
    <name evidence="1" type="ORF">SAMN02787144_104917</name>
</gene>
<dbReference type="InterPro" id="IPR036291">
    <property type="entry name" value="NAD(P)-bd_dom_sf"/>
</dbReference>
<dbReference type="Proteomes" id="UP000181909">
    <property type="component" value="Unassembled WGS sequence"/>
</dbReference>
<proteinExistence type="predicted"/>
<organism evidence="1 2">
    <name type="scientific">Streptomyces atratus</name>
    <dbReference type="NCBI Taxonomy" id="1893"/>
    <lineage>
        <taxon>Bacteria</taxon>
        <taxon>Bacillati</taxon>
        <taxon>Actinomycetota</taxon>
        <taxon>Actinomycetes</taxon>
        <taxon>Kitasatosporales</taxon>
        <taxon>Streptomycetaceae</taxon>
        <taxon>Streptomyces</taxon>
    </lineage>
</organism>
<evidence type="ECO:0000313" key="1">
    <source>
        <dbReference type="EMBL" id="SFY44596.1"/>
    </source>
</evidence>
<name>A0A1K2FBL2_STRAR</name>
<dbReference type="AlphaFoldDB" id="A0A1K2FBL2"/>
<dbReference type="SUPFAM" id="SSF51735">
    <property type="entry name" value="NAD(P)-binding Rossmann-fold domains"/>
    <property type="match status" value="1"/>
</dbReference>
<dbReference type="Pfam" id="PF13561">
    <property type="entry name" value="adh_short_C2"/>
    <property type="match status" value="1"/>
</dbReference>
<evidence type="ECO:0000313" key="2">
    <source>
        <dbReference type="Proteomes" id="UP000181909"/>
    </source>
</evidence>
<accession>A0A1K2FBL2</accession>
<reference evidence="1 2" key="1">
    <citation type="submission" date="2016-11" db="EMBL/GenBank/DDBJ databases">
        <authorList>
            <person name="Jaros S."/>
            <person name="Januszkiewicz K."/>
            <person name="Wedrychowicz H."/>
        </authorList>
    </citation>
    <scope>NUCLEOTIDE SEQUENCE [LARGE SCALE GENOMIC DNA]</scope>
    <source>
        <strain evidence="1 2">OK807</strain>
    </source>
</reference>
<dbReference type="Gene3D" id="3.40.50.720">
    <property type="entry name" value="NAD(P)-binding Rossmann-like Domain"/>
    <property type="match status" value="1"/>
</dbReference>
<protein>
    <submittedName>
        <fullName evidence="1">Enoyl-(Acyl carrier protein) reductase</fullName>
    </submittedName>
</protein>
<dbReference type="OrthoDB" id="9804774at2"/>